<evidence type="ECO:0000259" key="12">
    <source>
        <dbReference type="PROSITE" id="PS50885"/>
    </source>
</evidence>
<keyword evidence="8 9" id="KW-0472">Membrane</keyword>
<comment type="catalytic activity">
    <reaction evidence="1">
        <text>ATP + protein L-histidine = ADP + protein N-phospho-L-histidine.</text>
        <dbReference type="EC" id="2.7.13.3"/>
    </reaction>
</comment>
<dbReference type="Proteomes" id="UP000184442">
    <property type="component" value="Unassembled WGS sequence"/>
</dbReference>
<dbReference type="SUPFAM" id="SSF55874">
    <property type="entry name" value="ATPase domain of HSP90 chaperone/DNA topoisomerase II/histidine kinase"/>
    <property type="match status" value="1"/>
</dbReference>
<dbReference type="GO" id="GO:0005886">
    <property type="term" value="C:plasma membrane"/>
    <property type="evidence" value="ECO:0007669"/>
    <property type="project" value="TreeGrafter"/>
</dbReference>
<evidence type="ECO:0000259" key="11">
    <source>
        <dbReference type="PROSITE" id="PS50112"/>
    </source>
</evidence>
<dbReference type="PROSITE" id="PS50885">
    <property type="entry name" value="HAMP"/>
    <property type="match status" value="1"/>
</dbReference>
<dbReference type="GO" id="GO:0004721">
    <property type="term" value="F:phosphoprotein phosphatase activity"/>
    <property type="evidence" value="ECO:0007669"/>
    <property type="project" value="TreeGrafter"/>
</dbReference>
<evidence type="ECO:0000256" key="6">
    <source>
        <dbReference type="ARBA" id="ARBA00022777"/>
    </source>
</evidence>
<dbReference type="Gene3D" id="3.30.565.10">
    <property type="entry name" value="Histidine kinase-like ATPase, C-terminal domain"/>
    <property type="match status" value="1"/>
</dbReference>
<dbReference type="SMART" id="SM00387">
    <property type="entry name" value="HATPase_c"/>
    <property type="match status" value="1"/>
</dbReference>
<dbReference type="FunFam" id="1.10.287.130:FF:000001">
    <property type="entry name" value="Two-component sensor histidine kinase"/>
    <property type="match status" value="1"/>
</dbReference>
<dbReference type="PROSITE" id="PS50109">
    <property type="entry name" value="HIS_KIN"/>
    <property type="match status" value="1"/>
</dbReference>
<dbReference type="InterPro" id="IPR003661">
    <property type="entry name" value="HisK_dim/P_dom"/>
</dbReference>
<dbReference type="SUPFAM" id="SSF47384">
    <property type="entry name" value="Homodimeric domain of signal transducing histidine kinase"/>
    <property type="match status" value="1"/>
</dbReference>
<evidence type="ECO:0000256" key="5">
    <source>
        <dbReference type="ARBA" id="ARBA00022679"/>
    </source>
</evidence>
<dbReference type="Gene3D" id="1.10.8.500">
    <property type="entry name" value="HAMP domain in histidine kinase"/>
    <property type="match status" value="1"/>
</dbReference>
<protein>
    <recommendedName>
        <fullName evidence="3">histidine kinase</fullName>
        <ecNumber evidence="3">2.7.13.3</ecNumber>
    </recommendedName>
</protein>
<dbReference type="CDD" id="cd00082">
    <property type="entry name" value="HisKA"/>
    <property type="match status" value="1"/>
</dbReference>
<dbReference type="InterPro" id="IPR036097">
    <property type="entry name" value="HisK_dim/P_sf"/>
</dbReference>
<evidence type="ECO:0000256" key="7">
    <source>
        <dbReference type="ARBA" id="ARBA00023012"/>
    </source>
</evidence>
<keyword evidence="9" id="KW-0812">Transmembrane</keyword>
<dbReference type="EMBL" id="FQZS01000017">
    <property type="protein sequence ID" value="SHJ14024.1"/>
    <property type="molecule type" value="Genomic_DNA"/>
</dbReference>
<dbReference type="PANTHER" id="PTHR45453">
    <property type="entry name" value="PHOSPHATE REGULON SENSOR PROTEIN PHOR"/>
    <property type="match status" value="1"/>
</dbReference>
<reference evidence="13 14" key="1">
    <citation type="submission" date="2016-11" db="EMBL/GenBank/DDBJ databases">
        <authorList>
            <person name="Jaros S."/>
            <person name="Januszkiewicz K."/>
            <person name="Wedrychowicz H."/>
        </authorList>
    </citation>
    <scope>NUCLEOTIDE SEQUENCE [LARGE SCALE GENOMIC DNA]</scope>
    <source>
        <strain evidence="13 14">DSM 19022</strain>
    </source>
</reference>
<feature type="domain" description="PAS" evidence="11">
    <location>
        <begin position="247"/>
        <end position="301"/>
    </location>
</feature>
<evidence type="ECO:0000256" key="3">
    <source>
        <dbReference type="ARBA" id="ARBA00012438"/>
    </source>
</evidence>
<feature type="domain" description="Histidine kinase" evidence="10">
    <location>
        <begin position="368"/>
        <end position="586"/>
    </location>
</feature>
<evidence type="ECO:0000313" key="14">
    <source>
        <dbReference type="Proteomes" id="UP000184442"/>
    </source>
</evidence>
<dbReference type="InterPro" id="IPR003660">
    <property type="entry name" value="HAMP_dom"/>
</dbReference>
<keyword evidence="7" id="KW-0902">Two-component regulatory system</keyword>
<proteinExistence type="predicted"/>
<dbReference type="SMART" id="SM00304">
    <property type="entry name" value="HAMP"/>
    <property type="match status" value="1"/>
</dbReference>
<dbReference type="CDD" id="cd00075">
    <property type="entry name" value="HATPase"/>
    <property type="match status" value="1"/>
</dbReference>
<comment type="subcellular location">
    <subcellularLocation>
        <location evidence="2">Membrane</location>
    </subcellularLocation>
</comment>
<sequence length="589" mass="66914">MLKSIQWKMVIIFVLLVWLAMSIIGVYIIQAVEKDQVDNVINNAISNANYLEYMLEDKMARPYEVQAMVNSWFAGQINQIKAVYVFNKDKRYVAHEGGDLRDPAEDSIIISQALEGKVAEDFNRFVDLKNNYKSIAIPIVSDDNEIRGAIYLNVNLSNINKTIGNIKSILTSATIWAMCFTVLMGSILSRTITGPIKEVTSKAEKLAKGEFDHTIMVRSDDEVGKLAEMFNYLTVRLKSTLNEMNNEKEKMETILTYMTDGVIAVSTDGTILHANPAAFKLFNLSQDHVAEKNFDDITEMLGLSFRHEDLFTGTKEKNDLIKIEDSTIRYSVVPFKNEAAETAGAIIVLQDVTEQENLDRMRKEFVANVSHELRTPLTTIKSYTETLLNGALEDRNMTLKFLNVIDSESDRMTRLVKDLLMLSRLDYDKAQWNMKEIDLTKILTDCVYKMDISAKQKKQSITLEISEDIPQTIGDKDRIEQVIINIISNSIKYTQEKGKINVSMWKEEEYICIKVQDNGIGIPKKDMDRLFERFYRVDKARSRMLGGTGLGLSIAKQIVEAHKGKIFLDSIYGEGTWVTIMLPIVSSVN</sequence>
<dbReference type="RefSeq" id="WP_073026557.1">
    <property type="nucleotide sequence ID" value="NZ_FQZS01000017.1"/>
</dbReference>
<name>A0A1M6GVV2_9FIRM</name>
<dbReference type="InterPro" id="IPR005467">
    <property type="entry name" value="His_kinase_dom"/>
</dbReference>
<dbReference type="Gene3D" id="3.30.450.20">
    <property type="entry name" value="PAS domain"/>
    <property type="match status" value="2"/>
</dbReference>
<dbReference type="AlphaFoldDB" id="A0A1M6GVV2"/>
<evidence type="ECO:0000259" key="10">
    <source>
        <dbReference type="PROSITE" id="PS50109"/>
    </source>
</evidence>
<evidence type="ECO:0000256" key="1">
    <source>
        <dbReference type="ARBA" id="ARBA00000085"/>
    </source>
</evidence>
<dbReference type="GO" id="GO:0006355">
    <property type="term" value="P:regulation of DNA-templated transcription"/>
    <property type="evidence" value="ECO:0007669"/>
    <property type="project" value="InterPro"/>
</dbReference>
<dbReference type="Gene3D" id="1.10.287.130">
    <property type="match status" value="1"/>
</dbReference>
<dbReference type="Pfam" id="PF02518">
    <property type="entry name" value="HATPase_c"/>
    <property type="match status" value="1"/>
</dbReference>
<keyword evidence="9" id="KW-1133">Transmembrane helix</keyword>
<evidence type="ECO:0000256" key="9">
    <source>
        <dbReference type="SAM" id="Phobius"/>
    </source>
</evidence>
<keyword evidence="4" id="KW-0597">Phosphoprotein</keyword>
<dbReference type="GO" id="GO:0000155">
    <property type="term" value="F:phosphorelay sensor kinase activity"/>
    <property type="evidence" value="ECO:0007669"/>
    <property type="project" value="InterPro"/>
</dbReference>
<dbReference type="InterPro" id="IPR035965">
    <property type="entry name" value="PAS-like_dom_sf"/>
</dbReference>
<feature type="domain" description="HAMP" evidence="12">
    <location>
        <begin position="190"/>
        <end position="242"/>
    </location>
</feature>
<evidence type="ECO:0000256" key="4">
    <source>
        <dbReference type="ARBA" id="ARBA00022553"/>
    </source>
</evidence>
<keyword evidence="14" id="KW-1185">Reference proteome</keyword>
<evidence type="ECO:0000256" key="8">
    <source>
        <dbReference type="ARBA" id="ARBA00023136"/>
    </source>
</evidence>
<dbReference type="InterPro" id="IPR003594">
    <property type="entry name" value="HATPase_dom"/>
</dbReference>
<dbReference type="PROSITE" id="PS50112">
    <property type="entry name" value="PAS"/>
    <property type="match status" value="1"/>
</dbReference>
<dbReference type="CDD" id="cd00130">
    <property type="entry name" value="PAS"/>
    <property type="match status" value="1"/>
</dbReference>
<dbReference type="InterPro" id="IPR004358">
    <property type="entry name" value="Sig_transdc_His_kin-like_C"/>
</dbReference>
<gene>
    <name evidence="13" type="ORF">SAMN02745176_02538</name>
</gene>
<dbReference type="Pfam" id="PF00512">
    <property type="entry name" value="HisKA"/>
    <property type="match status" value="1"/>
</dbReference>
<organism evidence="13 14">
    <name type="scientific">Lutispora thermophila DSM 19022</name>
    <dbReference type="NCBI Taxonomy" id="1122184"/>
    <lineage>
        <taxon>Bacteria</taxon>
        <taxon>Bacillati</taxon>
        <taxon>Bacillota</taxon>
        <taxon>Clostridia</taxon>
        <taxon>Lutisporales</taxon>
        <taxon>Lutisporaceae</taxon>
        <taxon>Lutispora</taxon>
    </lineage>
</organism>
<dbReference type="EC" id="2.7.13.3" evidence="3"/>
<dbReference type="SUPFAM" id="SSF55785">
    <property type="entry name" value="PYP-like sensor domain (PAS domain)"/>
    <property type="match status" value="1"/>
</dbReference>
<dbReference type="GO" id="GO:0016036">
    <property type="term" value="P:cellular response to phosphate starvation"/>
    <property type="evidence" value="ECO:0007669"/>
    <property type="project" value="TreeGrafter"/>
</dbReference>
<dbReference type="InterPro" id="IPR036890">
    <property type="entry name" value="HATPase_C_sf"/>
</dbReference>
<feature type="transmembrane region" description="Helical" evidence="9">
    <location>
        <begin position="7"/>
        <end position="29"/>
    </location>
</feature>
<dbReference type="SMART" id="SM00388">
    <property type="entry name" value="HisKA"/>
    <property type="match status" value="1"/>
</dbReference>
<keyword evidence="5" id="KW-0808">Transferase</keyword>
<keyword evidence="6 13" id="KW-0418">Kinase</keyword>
<dbReference type="OrthoDB" id="9813151at2"/>
<dbReference type="InterPro" id="IPR000014">
    <property type="entry name" value="PAS"/>
</dbReference>
<evidence type="ECO:0000256" key="2">
    <source>
        <dbReference type="ARBA" id="ARBA00004370"/>
    </source>
</evidence>
<dbReference type="CDD" id="cd06225">
    <property type="entry name" value="HAMP"/>
    <property type="match status" value="1"/>
</dbReference>
<accession>A0A1M6GVV2</accession>
<dbReference type="SUPFAM" id="SSF158472">
    <property type="entry name" value="HAMP domain-like"/>
    <property type="match status" value="1"/>
</dbReference>
<dbReference type="FunFam" id="3.30.565.10:FF:000006">
    <property type="entry name" value="Sensor histidine kinase WalK"/>
    <property type="match status" value="1"/>
</dbReference>
<dbReference type="InterPro" id="IPR013767">
    <property type="entry name" value="PAS_fold"/>
</dbReference>
<evidence type="ECO:0000313" key="13">
    <source>
        <dbReference type="EMBL" id="SHJ14024.1"/>
    </source>
</evidence>
<dbReference type="Pfam" id="PF00672">
    <property type="entry name" value="HAMP"/>
    <property type="match status" value="1"/>
</dbReference>
<dbReference type="PRINTS" id="PR00344">
    <property type="entry name" value="BCTRLSENSOR"/>
</dbReference>
<dbReference type="STRING" id="1122184.SAMN02745176_02538"/>
<dbReference type="Pfam" id="PF00989">
    <property type="entry name" value="PAS"/>
    <property type="match status" value="1"/>
</dbReference>
<dbReference type="InterPro" id="IPR050351">
    <property type="entry name" value="BphY/WalK/GraS-like"/>
</dbReference>
<dbReference type="SMART" id="SM00091">
    <property type="entry name" value="PAS"/>
    <property type="match status" value="1"/>
</dbReference>
<dbReference type="PANTHER" id="PTHR45453:SF1">
    <property type="entry name" value="PHOSPHATE REGULON SENSOR PROTEIN PHOR"/>
    <property type="match status" value="1"/>
</dbReference>